<dbReference type="InterPro" id="IPR001024">
    <property type="entry name" value="PLAT/LH2_dom"/>
</dbReference>
<evidence type="ECO:0000256" key="3">
    <source>
        <dbReference type="ARBA" id="ARBA00022516"/>
    </source>
</evidence>
<comment type="similarity">
    <text evidence="2 13">Belongs to the lipoxygenase family.</text>
</comment>
<comment type="cofactor">
    <cofactor evidence="1 13">
        <name>Fe cation</name>
        <dbReference type="ChEBI" id="CHEBI:24875"/>
    </cofactor>
</comment>
<evidence type="ECO:0000256" key="9">
    <source>
        <dbReference type="ARBA" id="ARBA00023004"/>
    </source>
</evidence>
<evidence type="ECO:0000256" key="14">
    <source>
        <dbReference type="RuleBase" id="RU003975"/>
    </source>
</evidence>
<dbReference type="GO" id="GO:0034440">
    <property type="term" value="P:lipid oxidation"/>
    <property type="evidence" value="ECO:0007669"/>
    <property type="project" value="InterPro"/>
</dbReference>
<feature type="domain" description="PLAT" evidence="16">
    <location>
        <begin position="44"/>
        <end position="166"/>
    </location>
</feature>
<evidence type="ECO:0000313" key="19">
    <source>
        <dbReference type="Proteomes" id="UP000701853"/>
    </source>
</evidence>
<dbReference type="InterPro" id="IPR036226">
    <property type="entry name" value="LipOase_C_sf"/>
</dbReference>
<keyword evidence="10" id="KW-0443">Lipid metabolism</keyword>
<feature type="domain" description="Lipoxygenase" evidence="17">
    <location>
        <begin position="169"/>
        <end position="1019"/>
    </location>
</feature>
<evidence type="ECO:0000313" key="18">
    <source>
        <dbReference type="EMBL" id="KAG8485335.1"/>
    </source>
</evidence>
<keyword evidence="7 13" id="KW-0223">Dioxygenase</keyword>
<dbReference type="AlphaFoldDB" id="A0A8J5YYH4"/>
<dbReference type="PANTHER" id="PTHR11771">
    <property type="entry name" value="LIPOXYGENASE"/>
    <property type="match status" value="1"/>
</dbReference>
<evidence type="ECO:0000256" key="10">
    <source>
        <dbReference type="ARBA" id="ARBA00023098"/>
    </source>
</evidence>
<dbReference type="GO" id="GO:0031408">
    <property type="term" value="P:oxylipin biosynthetic process"/>
    <property type="evidence" value="ECO:0007669"/>
    <property type="project" value="UniProtKB-UniRule"/>
</dbReference>
<dbReference type="GO" id="GO:0046872">
    <property type="term" value="F:metal ion binding"/>
    <property type="evidence" value="ECO:0007669"/>
    <property type="project" value="UniProtKB-UniRule"/>
</dbReference>
<sequence>MVETAGCCGLLQACCHRHDPQKYIIQGEFEIDRSPWFSLCASGLSVAVRLYSQDNKDPTTGKGIESENANVMKGKELERKKHEVLSMKVPTKVIKFKLKFEVTRDFGIPGAFVVENRDKKHEFFLKSVTLRYVNHPDILEERKFHFYCGSWVYPITKTGFKRIFFSDQLYLPKETPQGLVELRKKELQKLQAPRPKGEWHPWDRIYDYDVYNNLGDPENGRLYDRPVLGGSTKFPYPRRLKTGHPNCQHDHSRESGPASCFQFYVPPDERMSDEKLQELKNNFVEALIRFLAPESTLQHLWDRECPDFVTKVAHFFVPKAAISKKDVRFIRSIIDFCRKLKLPSSDGGPSRSVSDPSEEQDIFEDIIGFYADKEVEELDDSDKQRLEKLVPKEILNQVVATLALKRQHVSGQLPSIIAGGKHELIAAIDVFSIYHEQKFAWAEDKEFGRQMLAGTNPVRIRYLNLTKEEELSLLGKIFYKMLDYDFESSEDGEPEDQQENKINQPQDLNKVQLERKLNQPHDLIEVLQGKKVNQPQFRDLCEALRNERVFILDHHYLEQFLTMINGKGVCAYATRTILIATGSSSVTLQPVGIELSLPGDSRRLVLPQDTLLWEFAKFHVASNDTAYHQLVSHWLQTHAVVEPFIIATRRQLSVMHPIHRLLDPHFKDTLHINALARAIFLNAGGILETLLFTGEYSMELSSHLYKEWRFDKQGLPEDLLERGMAKPRVRDEVVSGPMEQVGRDKSSNKAATGAEQTMFEVDAEVELVLKDYPYARDGIEIWTAIETWVTEYCSVFYHNDNDAKEDEEIQEWWNEIKTRGHKDQNEGWYDINTFESLVKALTTLIWITSGLHSAVNFGQYGYGGWPPNRPMLLRKFLPEEEEVYEEVNIMKFVEEMLPDKSQMKLAVAVMDLLSRHTSDEVYLGQTSPQKEWPLIEGHDSIIQKKFKEFGENLEAIERNIKERNKEYLLMNRWGYAKIPYKLLYPDTSKSMPPTSKEKGKHHPEKTDINERGIPNSISI</sequence>
<name>A0A8J5YYH4_9ROSI</name>
<keyword evidence="8 13" id="KW-0560">Oxidoreductase</keyword>
<dbReference type="Gene3D" id="2.60.60.20">
    <property type="entry name" value="PLAT/LH2 domain"/>
    <property type="match status" value="1"/>
</dbReference>
<dbReference type="Pfam" id="PF01477">
    <property type="entry name" value="PLAT"/>
    <property type="match status" value="1"/>
</dbReference>
<reference evidence="18 19" key="1">
    <citation type="journal article" date="2021" name="bioRxiv">
        <title>The Gossypium anomalum genome as a resource for cotton improvement and evolutionary analysis of hybrid incompatibility.</title>
        <authorList>
            <person name="Grover C.E."/>
            <person name="Yuan D."/>
            <person name="Arick M.A."/>
            <person name="Miller E.R."/>
            <person name="Hu G."/>
            <person name="Peterson D.G."/>
            <person name="Wendel J.F."/>
            <person name="Udall J.A."/>
        </authorList>
    </citation>
    <scope>NUCLEOTIDE SEQUENCE [LARGE SCALE GENOMIC DNA]</scope>
    <source>
        <strain evidence="18">JFW-Udall</strain>
        <tissue evidence="18">Leaf</tissue>
    </source>
</reference>
<keyword evidence="5 14" id="KW-0925">Oxylipin biosynthesis</keyword>
<evidence type="ECO:0000256" key="15">
    <source>
        <dbReference type="SAM" id="MobiDB-lite"/>
    </source>
</evidence>
<dbReference type="InterPro" id="IPR013819">
    <property type="entry name" value="LipOase_C"/>
</dbReference>
<keyword evidence="3 14" id="KW-0444">Lipid biosynthesis</keyword>
<dbReference type="PROSITE" id="PS00711">
    <property type="entry name" value="LIPOXYGENASE_1"/>
    <property type="match status" value="1"/>
</dbReference>
<keyword evidence="4 13" id="KW-0479">Metal-binding</keyword>
<dbReference type="InterPro" id="IPR020833">
    <property type="entry name" value="LipOase_Fe_BS"/>
</dbReference>
<dbReference type="PRINTS" id="PR00087">
    <property type="entry name" value="LIPOXYGENASE"/>
</dbReference>
<dbReference type="Proteomes" id="UP000701853">
    <property type="component" value="Chromosome 8"/>
</dbReference>
<dbReference type="GO" id="GO:0006633">
    <property type="term" value="P:fatty acid biosynthetic process"/>
    <property type="evidence" value="ECO:0007669"/>
    <property type="project" value="UniProtKB-KW"/>
</dbReference>
<keyword evidence="6" id="KW-0276">Fatty acid metabolism</keyword>
<evidence type="ECO:0000256" key="6">
    <source>
        <dbReference type="ARBA" id="ARBA00022832"/>
    </source>
</evidence>
<dbReference type="Gene3D" id="3.10.450.60">
    <property type="match status" value="1"/>
</dbReference>
<gene>
    <name evidence="18" type="ORF">CXB51_021513</name>
</gene>
<comment type="caution">
    <text evidence="18">The sequence shown here is derived from an EMBL/GenBank/DDBJ whole genome shotgun (WGS) entry which is preliminary data.</text>
</comment>
<dbReference type="PROSITE" id="PS51393">
    <property type="entry name" value="LIPOXYGENASE_3"/>
    <property type="match status" value="1"/>
</dbReference>
<organism evidence="18 19">
    <name type="scientific">Gossypium anomalum</name>
    <dbReference type="NCBI Taxonomy" id="47600"/>
    <lineage>
        <taxon>Eukaryota</taxon>
        <taxon>Viridiplantae</taxon>
        <taxon>Streptophyta</taxon>
        <taxon>Embryophyta</taxon>
        <taxon>Tracheophyta</taxon>
        <taxon>Spermatophyta</taxon>
        <taxon>Magnoliopsida</taxon>
        <taxon>eudicotyledons</taxon>
        <taxon>Gunneridae</taxon>
        <taxon>Pentapetalae</taxon>
        <taxon>rosids</taxon>
        <taxon>malvids</taxon>
        <taxon>Malvales</taxon>
        <taxon>Malvaceae</taxon>
        <taxon>Malvoideae</taxon>
        <taxon>Gossypium</taxon>
    </lineage>
</organism>
<dbReference type="InterPro" id="IPR020834">
    <property type="entry name" value="LipOase_CS"/>
</dbReference>
<evidence type="ECO:0000256" key="1">
    <source>
        <dbReference type="ARBA" id="ARBA00001962"/>
    </source>
</evidence>
<dbReference type="InterPro" id="IPR036392">
    <property type="entry name" value="PLAT/LH2_dom_sf"/>
</dbReference>
<dbReference type="SUPFAM" id="SSF48484">
    <property type="entry name" value="Lipoxigenase"/>
    <property type="match status" value="1"/>
</dbReference>
<evidence type="ECO:0000256" key="4">
    <source>
        <dbReference type="ARBA" id="ARBA00022723"/>
    </source>
</evidence>
<proteinExistence type="inferred from homology"/>
<dbReference type="EC" id="1.13.11.-" evidence="14"/>
<dbReference type="PROSITE" id="PS00081">
    <property type="entry name" value="LIPOXYGENASE_2"/>
    <property type="match status" value="1"/>
</dbReference>
<dbReference type="InterPro" id="IPR000907">
    <property type="entry name" value="LipOase"/>
</dbReference>
<dbReference type="OrthoDB" id="407298at2759"/>
<evidence type="ECO:0000256" key="12">
    <source>
        <dbReference type="PROSITE-ProRule" id="PRU00152"/>
    </source>
</evidence>
<evidence type="ECO:0000259" key="16">
    <source>
        <dbReference type="PROSITE" id="PS50095"/>
    </source>
</evidence>
<dbReference type="InterPro" id="IPR001246">
    <property type="entry name" value="LipOase_plant"/>
</dbReference>
<dbReference type="SUPFAM" id="SSF49723">
    <property type="entry name" value="Lipase/lipooxygenase domain (PLAT/LH2 domain)"/>
    <property type="match status" value="1"/>
</dbReference>
<protein>
    <recommendedName>
        <fullName evidence="14">Lipoxygenase</fullName>
        <ecNumber evidence="14">1.13.11.-</ecNumber>
    </recommendedName>
</protein>
<keyword evidence="11 14" id="KW-0275">Fatty acid biosynthesis</keyword>
<evidence type="ECO:0000256" key="11">
    <source>
        <dbReference type="ARBA" id="ARBA00023160"/>
    </source>
</evidence>
<dbReference type="Pfam" id="PF00305">
    <property type="entry name" value="Lipoxygenase"/>
    <property type="match status" value="4"/>
</dbReference>
<keyword evidence="19" id="KW-1185">Reference proteome</keyword>
<dbReference type="PROSITE" id="PS50095">
    <property type="entry name" value="PLAT"/>
    <property type="match status" value="1"/>
</dbReference>
<accession>A0A8J5YYH4</accession>
<dbReference type="PRINTS" id="PR00468">
    <property type="entry name" value="PLTLPOXGNASE"/>
</dbReference>
<evidence type="ECO:0000259" key="17">
    <source>
        <dbReference type="PROSITE" id="PS51393"/>
    </source>
</evidence>
<evidence type="ECO:0000256" key="5">
    <source>
        <dbReference type="ARBA" id="ARBA00022767"/>
    </source>
</evidence>
<feature type="region of interest" description="Disordered" evidence="15">
    <location>
        <begin position="987"/>
        <end position="1019"/>
    </location>
</feature>
<dbReference type="UniPathway" id="UPA00382"/>
<comment type="caution">
    <text evidence="12">Lacks conserved residue(s) required for the propagation of feature annotation.</text>
</comment>
<dbReference type="Gene3D" id="4.10.375.10">
    <property type="entry name" value="Lipoxygenase-1, Domain 2"/>
    <property type="match status" value="1"/>
</dbReference>
<dbReference type="GO" id="GO:0016702">
    <property type="term" value="F:oxidoreductase activity, acting on single donors with incorporation of molecular oxygen, incorporation of two atoms of oxygen"/>
    <property type="evidence" value="ECO:0007669"/>
    <property type="project" value="InterPro"/>
</dbReference>
<keyword evidence="9 13" id="KW-0408">Iron</keyword>
<evidence type="ECO:0000256" key="13">
    <source>
        <dbReference type="RuleBase" id="RU003974"/>
    </source>
</evidence>
<evidence type="ECO:0000256" key="7">
    <source>
        <dbReference type="ARBA" id="ARBA00022964"/>
    </source>
</evidence>
<evidence type="ECO:0000256" key="2">
    <source>
        <dbReference type="ARBA" id="ARBA00009419"/>
    </source>
</evidence>
<comment type="function">
    <text evidence="14">Plant lipoxygenase may be involved in a number of diverse aspects of plant physiology including growth and development, pest resistance, and senescence or responses to wounding.</text>
</comment>
<dbReference type="EMBL" id="JAHUZN010000008">
    <property type="protein sequence ID" value="KAG8485335.1"/>
    <property type="molecule type" value="Genomic_DNA"/>
</dbReference>
<evidence type="ECO:0000256" key="8">
    <source>
        <dbReference type="ARBA" id="ARBA00023002"/>
    </source>
</evidence>
<dbReference type="SMART" id="SM00308">
    <property type="entry name" value="LH2"/>
    <property type="match status" value="1"/>
</dbReference>
<dbReference type="Gene3D" id="1.20.245.10">
    <property type="entry name" value="Lipoxygenase-1, Domain 5"/>
    <property type="match status" value="1"/>
</dbReference>
<comment type="pathway">
    <text evidence="14">Lipid metabolism; oxylipin biosynthesis.</text>
</comment>